<evidence type="ECO:0000313" key="2">
    <source>
        <dbReference type="EMBL" id="KAK3374675.1"/>
    </source>
</evidence>
<keyword evidence="3" id="KW-1185">Reference proteome</keyword>
<reference evidence="2" key="1">
    <citation type="journal article" date="2023" name="Mol. Phylogenet. Evol.">
        <title>Genome-scale phylogeny and comparative genomics of the fungal order Sordariales.</title>
        <authorList>
            <person name="Hensen N."/>
            <person name="Bonometti L."/>
            <person name="Westerberg I."/>
            <person name="Brannstrom I.O."/>
            <person name="Guillou S."/>
            <person name="Cros-Aarteil S."/>
            <person name="Calhoun S."/>
            <person name="Haridas S."/>
            <person name="Kuo A."/>
            <person name="Mondo S."/>
            <person name="Pangilinan J."/>
            <person name="Riley R."/>
            <person name="LaButti K."/>
            <person name="Andreopoulos B."/>
            <person name="Lipzen A."/>
            <person name="Chen C."/>
            <person name="Yan M."/>
            <person name="Daum C."/>
            <person name="Ng V."/>
            <person name="Clum A."/>
            <person name="Steindorff A."/>
            <person name="Ohm R.A."/>
            <person name="Martin F."/>
            <person name="Silar P."/>
            <person name="Natvig D.O."/>
            <person name="Lalanne C."/>
            <person name="Gautier V."/>
            <person name="Ament-Velasquez S.L."/>
            <person name="Kruys A."/>
            <person name="Hutchinson M.I."/>
            <person name="Powell A.J."/>
            <person name="Barry K."/>
            <person name="Miller A.N."/>
            <person name="Grigoriev I.V."/>
            <person name="Debuchy R."/>
            <person name="Gladieux P."/>
            <person name="Hiltunen Thoren M."/>
            <person name="Johannesson H."/>
        </authorList>
    </citation>
    <scope>NUCLEOTIDE SEQUENCE</scope>
    <source>
        <strain evidence="2">CBS 232.78</strain>
    </source>
</reference>
<dbReference type="Proteomes" id="UP001285441">
    <property type="component" value="Unassembled WGS sequence"/>
</dbReference>
<dbReference type="GO" id="GO:0000935">
    <property type="term" value="C:division septum"/>
    <property type="evidence" value="ECO:0007669"/>
    <property type="project" value="TreeGrafter"/>
</dbReference>
<sequence length="821" mass="92198">MDALTIPCSISGLILSAQAVLDIVRLWTNSANTDTTQWSAHRDNIAGLAKTLSALRDSISALEKTTPAAKHAGLIQINQVVAVLTHGVLIFSELEAAACASLPMLKKVPRNNLKRMLPSSSRPQLTKECEALRSALKRLPESHLGSALTSMVEILQSHSAFKAREQQDLLVRHVNNMLRDDRALSDRLASVERFFDPQSIPVDGPNFALKDDNQAESWVVVDIPPDELLSSEGSLTNDPSLDCDSPKVIATEGSLRDSASRFIPWSTFAGLSLHNLTIVSVVALPVFAGDLMNPQHYEFGSVLQQQSVFHDCVEIKAQLLDLNGFEELFADLGDEPLSDDKLPTSPLAELHRVFSRGFPLLMLFNELPLEPLWENLSFPPPATPRSLQQSVEEFCQACRESMGVKVKDTFTADDLITDHPNVGFLKVVKIIAMILDRLVNCAAVRAVEFQTLMPPTKPDQRASPAINSIVNEFLAEERSYSLLLQTLLDTMARLEKKFPSEFKDSWAYSGLAEPLPRILNCELELLMGLETMALRPFSAQRWGLPFLRTSADEHYQTFVRYENNIGAETRYAYSRPQRVVPDNWKPGFVLSKFHKLLATPFQRLTKYESFLQKLACQPDFSGDQLRDIGRARSAVQSTLLQLTATIREEAMIKRRHQLGNHVEDWKEYSGLHPDRTLQFGSFLKFDILDVVTPSLSVVQSETVSTFHIYLFKKILIFARIRDPARGKTRSWFSTRPEPHSAMLSKREWIFRLKGRILTKEIRLIDVESHGSDLGPCTFWVHWQAGSNPKVDRVAVKCATVAERDSWTKALREVIPAGNLRV</sequence>
<evidence type="ECO:0000259" key="1">
    <source>
        <dbReference type="PROSITE" id="PS50010"/>
    </source>
</evidence>
<reference evidence="2" key="2">
    <citation type="submission" date="2023-06" db="EMBL/GenBank/DDBJ databases">
        <authorList>
            <consortium name="Lawrence Berkeley National Laboratory"/>
            <person name="Haridas S."/>
            <person name="Hensen N."/>
            <person name="Bonometti L."/>
            <person name="Westerberg I."/>
            <person name="Brannstrom I.O."/>
            <person name="Guillou S."/>
            <person name="Cros-Aarteil S."/>
            <person name="Calhoun S."/>
            <person name="Kuo A."/>
            <person name="Mondo S."/>
            <person name="Pangilinan J."/>
            <person name="Riley R."/>
            <person name="LaButti K."/>
            <person name="Andreopoulos B."/>
            <person name="Lipzen A."/>
            <person name="Chen C."/>
            <person name="Yanf M."/>
            <person name="Daum C."/>
            <person name="Ng V."/>
            <person name="Clum A."/>
            <person name="Steindorff A."/>
            <person name="Ohm R."/>
            <person name="Martin F."/>
            <person name="Silar P."/>
            <person name="Natvig D."/>
            <person name="Lalanne C."/>
            <person name="Gautier V."/>
            <person name="Ament-velasquez S.L."/>
            <person name="Kruys A."/>
            <person name="Hutchinson M.I."/>
            <person name="Powell A.J."/>
            <person name="Barry K."/>
            <person name="Miller A.N."/>
            <person name="Grigoriev I.V."/>
            <person name="Debuchy R."/>
            <person name="Gladieux P."/>
            <person name="Thoren M.H."/>
            <person name="Johannesson H."/>
        </authorList>
    </citation>
    <scope>NUCLEOTIDE SEQUENCE</scope>
    <source>
        <strain evidence="2">CBS 232.78</strain>
    </source>
</reference>
<accession>A0AAE0KEY2</accession>
<dbReference type="PANTHER" id="PTHR47339:SF1">
    <property type="entry name" value="CELL DIVISION CONTROL PROTEIN 24"/>
    <property type="match status" value="1"/>
</dbReference>
<dbReference type="Pfam" id="PF00621">
    <property type="entry name" value="RhoGEF"/>
    <property type="match status" value="1"/>
</dbReference>
<dbReference type="Pfam" id="PF15411">
    <property type="entry name" value="PH_10"/>
    <property type="match status" value="1"/>
</dbReference>
<dbReference type="GO" id="GO:0030010">
    <property type="term" value="P:establishment of cell polarity"/>
    <property type="evidence" value="ECO:0007669"/>
    <property type="project" value="TreeGrafter"/>
</dbReference>
<dbReference type="InterPro" id="IPR000219">
    <property type="entry name" value="DH_dom"/>
</dbReference>
<dbReference type="Gene3D" id="1.20.900.10">
    <property type="entry name" value="Dbl homology (DH) domain"/>
    <property type="match status" value="1"/>
</dbReference>
<dbReference type="AlphaFoldDB" id="A0AAE0KEY2"/>
<organism evidence="2 3">
    <name type="scientific">Podospora didyma</name>
    <dbReference type="NCBI Taxonomy" id="330526"/>
    <lineage>
        <taxon>Eukaryota</taxon>
        <taxon>Fungi</taxon>
        <taxon>Dikarya</taxon>
        <taxon>Ascomycota</taxon>
        <taxon>Pezizomycotina</taxon>
        <taxon>Sordariomycetes</taxon>
        <taxon>Sordariomycetidae</taxon>
        <taxon>Sordariales</taxon>
        <taxon>Podosporaceae</taxon>
        <taxon>Podospora</taxon>
    </lineage>
</organism>
<dbReference type="InterPro" id="IPR010481">
    <property type="entry name" value="Cdc24/Scd1_N"/>
</dbReference>
<dbReference type="PANTHER" id="PTHR47339">
    <property type="entry name" value="CELL DIVISION CONTROL PROTEIN 24"/>
    <property type="match status" value="1"/>
</dbReference>
<dbReference type="GO" id="GO:0005737">
    <property type="term" value="C:cytoplasm"/>
    <property type="evidence" value="ECO:0007669"/>
    <property type="project" value="TreeGrafter"/>
</dbReference>
<dbReference type="EMBL" id="JAULSW010000007">
    <property type="protein sequence ID" value="KAK3374675.1"/>
    <property type="molecule type" value="Genomic_DNA"/>
</dbReference>
<dbReference type="GO" id="GO:0005634">
    <property type="term" value="C:nucleus"/>
    <property type="evidence" value="ECO:0007669"/>
    <property type="project" value="TreeGrafter"/>
</dbReference>
<feature type="domain" description="DH" evidence="1">
    <location>
        <begin position="465"/>
        <end position="645"/>
    </location>
</feature>
<comment type="caution">
    <text evidence="2">The sequence shown here is derived from an EMBL/GenBank/DDBJ whole genome shotgun (WGS) entry which is preliminary data.</text>
</comment>
<evidence type="ECO:0000313" key="3">
    <source>
        <dbReference type="Proteomes" id="UP001285441"/>
    </source>
</evidence>
<protein>
    <recommendedName>
        <fullName evidence="1">DH domain-containing protein</fullName>
    </recommendedName>
</protein>
<name>A0AAE0KEY2_9PEZI</name>
<dbReference type="GO" id="GO:0031106">
    <property type="term" value="P:septin ring organization"/>
    <property type="evidence" value="ECO:0007669"/>
    <property type="project" value="TreeGrafter"/>
</dbReference>
<gene>
    <name evidence="2" type="ORF">B0H63DRAFT_480726</name>
</gene>
<dbReference type="InterPro" id="IPR035899">
    <property type="entry name" value="DBL_dom_sf"/>
</dbReference>
<dbReference type="InterPro" id="IPR053026">
    <property type="entry name" value="CDC42_GEF"/>
</dbReference>
<dbReference type="SUPFAM" id="SSF48065">
    <property type="entry name" value="DBL homology domain (DH-domain)"/>
    <property type="match status" value="1"/>
</dbReference>
<dbReference type="SUPFAM" id="SSF50729">
    <property type="entry name" value="PH domain-like"/>
    <property type="match status" value="1"/>
</dbReference>
<dbReference type="Pfam" id="PF06395">
    <property type="entry name" value="CDC24"/>
    <property type="match status" value="1"/>
</dbReference>
<proteinExistence type="predicted"/>
<dbReference type="PROSITE" id="PS50010">
    <property type="entry name" value="DH_2"/>
    <property type="match status" value="1"/>
</dbReference>
<dbReference type="InterPro" id="IPR011993">
    <property type="entry name" value="PH-like_dom_sf"/>
</dbReference>
<dbReference type="GO" id="GO:0043332">
    <property type="term" value="C:mating projection tip"/>
    <property type="evidence" value="ECO:0007669"/>
    <property type="project" value="TreeGrafter"/>
</dbReference>
<dbReference type="GO" id="GO:0005085">
    <property type="term" value="F:guanyl-nucleotide exchange factor activity"/>
    <property type="evidence" value="ECO:0007669"/>
    <property type="project" value="InterPro"/>
</dbReference>
<dbReference type="Gene3D" id="2.30.29.30">
    <property type="entry name" value="Pleckstrin-homology domain (PH domain)/Phosphotyrosine-binding domain (PTB)"/>
    <property type="match status" value="1"/>
</dbReference>